<organism evidence="7 8">
    <name type="scientific">Carboxylicivirga marina</name>
    <dbReference type="NCBI Taxonomy" id="2800988"/>
    <lineage>
        <taxon>Bacteria</taxon>
        <taxon>Pseudomonadati</taxon>
        <taxon>Bacteroidota</taxon>
        <taxon>Bacteroidia</taxon>
        <taxon>Marinilabiliales</taxon>
        <taxon>Marinilabiliaceae</taxon>
        <taxon>Carboxylicivirga</taxon>
    </lineage>
</organism>
<feature type="transmembrane region" description="Helical" evidence="6">
    <location>
        <begin position="179"/>
        <end position="197"/>
    </location>
</feature>
<keyword evidence="3 6" id="KW-0812">Transmembrane</keyword>
<feature type="transmembrane region" description="Helical" evidence="6">
    <location>
        <begin position="140"/>
        <end position="167"/>
    </location>
</feature>
<comment type="caution">
    <text evidence="7">The sequence shown here is derived from an EMBL/GenBank/DDBJ whole genome shotgun (WGS) entry which is preliminary data.</text>
</comment>
<dbReference type="Pfam" id="PF01810">
    <property type="entry name" value="LysE"/>
    <property type="match status" value="1"/>
</dbReference>
<dbReference type="EMBL" id="JAENRR010000059">
    <property type="protein sequence ID" value="MBK3519253.1"/>
    <property type="molecule type" value="Genomic_DNA"/>
</dbReference>
<feature type="transmembrane region" description="Helical" evidence="6">
    <location>
        <begin position="41"/>
        <end position="64"/>
    </location>
</feature>
<evidence type="ECO:0000256" key="2">
    <source>
        <dbReference type="ARBA" id="ARBA00022475"/>
    </source>
</evidence>
<reference evidence="7 8" key="1">
    <citation type="submission" date="2021-01" db="EMBL/GenBank/DDBJ databases">
        <title>Carboxyliciviraga sp.nov., isolated from coastal sediments.</title>
        <authorList>
            <person name="Lu D."/>
            <person name="Zhang T."/>
        </authorList>
    </citation>
    <scope>NUCLEOTIDE SEQUENCE [LARGE SCALE GENOMIC DNA]</scope>
    <source>
        <strain evidence="7 8">N1Y132</strain>
    </source>
</reference>
<dbReference type="Proteomes" id="UP000605676">
    <property type="component" value="Unassembled WGS sequence"/>
</dbReference>
<evidence type="ECO:0000256" key="4">
    <source>
        <dbReference type="ARBA" id="ARBA00022989"/>
    </source>
</evidence>
<name>A0ABS1HPU8_9BACT</name>
<gene>
    <name evidence="7" type="ORF">JIV24_18030</name>
</gene>
<dbReference type="PANTHER" id="PTHR30086">
    <property type="entry name" value="ARGININE EXPORTER PROTEIN ARGO"/>
    <property type="match status" value="1"/>
</dbReference>
<keyword evidence="2" id="KW-1003">Cell membrane</keyword>
<evidence type="ECO:0000313" key="7">
    <source>
        <dbReference type="EMBL" id="MBK3519253.1"/>
    </source>
</evidence>
<dbReference type="InterPro" id="IPR001123">
    <property type="entry name" value="LeuE-type"/>
</dbReference>
<protein>
    <submittedName>
        <fullName evidence="7">LysE family translocator</fullName>
    </submittedName>
</protein>
<dbReference type="PANTHER" id="PTHR30086:SF20">
    <property type="entry name" value="ARGININE EXPORTER PROTEIN ARGO-RELATED"/>
    <property type="match status" value="1"/>
</dbReference>
<keyword evidence="4 6" id="KW-1133">Transmembrane helix</keyword>
<evidence type="ECO:0000256" key="1">
    <source>
        <dbReference type="ARBA" id="ARBA00004651"/>
    </source>
</evidence>
<evidence type="ECO:0000256" key="5">
    <source>
        <dbReference type="ARBA" id="ARBA00023136"/>
    </source>
</evidence>
<evidence type="ECO:0000313" key="8">
    <source>
        <dbReference type="Proteomes" id="UP000605676"/>
    </source>
</evidence>
<keyword evidence="5 6" id="KW-0472">Membrane</keyword>
<comment type="subcellular location">
    <subcellularLocation>
        <location evidence="1">Cell membrane</location>
        <topology evidence="1">Multi-pass membrane protein</topology>
    </subcellularLocation>
</comment>
<keyword evidence="8" id="KW-1185">Reference proteome</keyword>
<evidence type="ECO:0000256" key="6">
    <source>
        <dbReference type="SAM" id="Phobius"/>
    </source>
</evidence>
<sequence length="198" mass="22102">MNTFALIPFLTFAIVTSITPGPNNVSSMAFSMGMGYKKTLPYIGGITFGTFIVFIICAYLSLGLSTLVPEIINYLKYIGTAYILYLAYKTSKLNVDTETKQNIKARFADGAILQLVNPKAIFYGMTVYSTFFYSFLNNKLYMILSSFGLACFTFCIVSVWGLFGAALKKHLKDIRIKRVFIIIMVLGLLYAAIDILLK</sequence>
<dbReference type="RefSeq" id="WP_200466474.1">
    <property type="nucleotide sequence ID" value="NZ_JAENRR010000059.1"/>
</dbReference>
<evidence type="ECO:0000256" key="3">
    <source>
        <dbReference type="ARBA" id="ARBA00022692"/>
    </source>
</evidence>
<proteinExistence type="predicted"/>
<accession>A0ABS1HPU8</accession>
<feature type="transmembrane region" description="Helical" evidence="6">
    <location>
        <begin position="71"/>
        <end position="88"/>
    </location>
</feature>